<dbReference type="Pfam" id="PF01551">
    <property type="entry name" value="Peptidase_M23"/>
    <property type="match status" value="1"/>
</dbReference>
<dbReference type="InterPro" id="IPR016047">
    <property type="entry name" value="M23ase_b-sheet_dom"/>
</dbReference>
<dbReference type="GeneID" id="77471556"/>
<dbReference type="EMBL" id="PYLP01000016">
    <property type="protein sequence ID" value="PST38288.1"/>
    <property type="molecule type" value="Genomic_DNA"/>
</dbReference>
<sequence length="210" mass="23492">MKGLIRRNKKVFIFISSLVLFLVGAGVVQEILKNVKPFEDVPVVSVETKKQGDTDETSEVLQKPVKEGVKVSKGFYDTNLSEKELENALNYFEGVYRPNDGIDYTKDNESFDVLASASGKVVRKENDPLLGWILTIEHKEGLVTIYQSIDQIKVEKGDQVKQGDVIAIAGNNVYQSGLKKHLHFIVSIQDKSVNPQSYFGQKVEKIEVTS</sequence>
<dbReference type="InterPro" id="IPR050570">
    <property type="entry name" value="Cell_wall_metabolism_enzyme"/>
</dbReference>
<comment type="caution">
    <text evidence="2">The sequence shown here is derived from an EMBL/GenBank/DDBJ whole genome shotgun (WGS) entry which is preliminary data.</text>
</comment>
<keyword evidence="3" id="KW-1185">Reference proteome</keyword>
<organism evidence="2 3">
    <name type="scientific">Faecalibacillus faecis</name>
    <dbReference type="NCBI Taxonomy" id="1982628"/>
    <lineage>
        <taxon>Bacteria</taxon>
        <taxon>Bacillati</taxon>
        <taxon>Bacillota</taxon>
        <taxon>Erysipelotrichia</taxon>
        <taxon>Erysipelotrichales</taxon>
        <taxon>Coprobacillaceae</taxon>
        <taxon>Faecalibacillus</taxon>
    </lineage>
</organism>
<dbReference type="AlphaFoldDB" id="A0A2T3FSN2"/>
<name>A0A2T3FSN2_9FIRM</name>
<dbReference type="Gene3D" id="2.70.70.10">
    <property type="entry name" value="Glucose Permease (Domain IIA)"/>
    <property type="match status" value="1"/>
</dbReference>
<protein>
    <submittedName>
        <fullName evidence="2">M23 family peptidase</fullName>
    </submittedName>
</protein>
<dbReference type="PANTHER" id="PTHR21666">
    <property type="entry name" value="PEPTIDASE-RELATED"/>
    <property type="match status" value="1"/>
</dbReference>
<evidence type="ECO:0000259" key="1">
    <source>
        <dbReference type="Pfam" id="PF01551"/>
    </source>
</evidence>
<evidence type="ECO:0000313" key="3">
    <source>
        <dbReference type="Proteomes" id="UP000241201"/>
    </source>
</evidence>
<dbReference type="Proteomes" id="UP000241201">
    <property type="component" value="Unassembled WGS sequence"/>
</dbReference>
<feature type="domain" description="M23ase beta-sheet core" evidence="1">
    <location>
        <begin position="98"/>
        <end position="195"/>
    </location>
</feature>
<dbReference type="PANTHER" id="PTHR21666:SF291">
    <property type="entry name" value="STAGE II SPORULATION PROTEIN Q"/>
    <property type="match status" value="1"/>
</dbReference>
<accession>A0A2T3FSN2</accession>
<dbReference type="RefSeq" id="WP_106988557.1">
    <property type="nucleotide sequence ID" value="NZ_DBGCOW010000059.1"/>
</dbReference>
<dbReference type="InterPro" id="IPR011055">
    <property type="entry name" value="Dup_hybrid_motif"/>
</dbReference>
<evidence type="ECO:0000313" key="2">
    <source>
        <dbReference type="EMBL" id="PST38288.1"/>
    </source>
</evidence>
<reference evidence="3" key="1">
    <citation type="submission" date="2018-03" db="EMBL/GenBank/DDBJ databases">
        <title>Lachnoclostridium SNUG30370 gen.nov., sp.nov., isolated from human faeces.</title>
        <authorList>
            <person name="Seo B."/>
            <person name="Jeon K."/>
            <person name="Ko G."/>
        </authorList>
    </citation>
    <scope>NUCLEOTIDE SEQUENCE [LARGE SCALE GENOMIC DNA]</scope>
    <source>
        <strain evidence="3">SNUG30370</strain>
    </source>
</reference>
<proteinExistence type="predicted"/>
<dbReference type="GO" id="GO:0004222">
    <property type="term" value="F:metalloendopeptidase activity"/>
    <property type="evidence" value="ECO:0007669"/>
    <property type="project" value="TreeGrafter"/>
</dbReference>
<gene>
    <name evidence="2" type="ORF">C7U55_10695</name>
</gene>
<dbReference type="CDD" id="cd12797">
    <property type="entry name" value="M23_peptidase"/>
    <property type="match status" value="1"/>
</dbReference>
<dbReference type="SUPFAM" id="SSF51261">
    <property type="entry name" value="Duplicated hybrid motif"/>
    <property type="match status" value="1"/>
</dbReference>